<dbReference type="AlphaFoldDB" id="A0A7W9QF54"/>
<reference evidence="2 3" key="1">
    <citation type="submission" date="2020-08" db="EMBL/GenBank/DDBJ databases">
        <title>Genomic Encyclopedia of Type Strains, Phase III (KMG-III): the genomes of soil and plant-associated and newly described type strains.</title>
        <authorList>
            <person name="Whitman W."/>
        </authorList>
    </citation>
    <scope>NUCLEOTIDE SEQUENCE [LARGE SCALE GENOMIC DNA]</scope>
    <source>
        <strain evidence="2 3">CECT 8305</strain>
    </source>
</reference>
<evidence type="ECO:0000313" key="2">
    <source>
        <dbReference type="EMBL" id="MBB5937882.1"/>
    </source>
</evidence>
<feature type="compositionally biased region" description="Basic and acidic residues" evidence="1">
    <location>
        <begin position="1"/>
        <end position="24"/>
    </location>
</feature>
<protein>
    <submittedName>
        <fullName evidence="2">Uncharacterized protein</fullName>
    </submittedName>
</protein>
<feature type="compositionally biased region" description="Low complexity" evidence="1">
    <location>
        <begin position="26"/>
        <end position="44"/>
    </location>
</feature>
<comment type="caution">
    <text evidence="2">The sequence shown here is derived from an EMBL/GenBank/DDBJ whole genome shotgun (WGS) entry which is preliminary data.</text>
</comment>
<accession>A0A7W9QF54</accession>
<name>A0A7W9QF54_9ACTN</name>
<proteinExistence type="predicted"/>
<gene>
    <name evidence="2" type="ORF">FHS42_004966</name>
</gene>
<evidence type="ECO:0000256" key="1">
    <source>
        <dbReference type="SAM" id="MobiDB-lite"/>
    </source>
</evidence>
<dbReference type="EMBL" id="JACHJL010000013">
    <property type="protein sequence ID" value="MBB5937882.1"/>
    <property type="molecule type" value="Genomic_DNA"/>
</dbReference>
<sequence>MGHAPHAGDEPLPRTRTGARDRSRVTVRAATRRPAGGRRGSAASDAQAYEVGVFLVYGTYRVRTYTMHGTPGAREVREVRMIEPRGPAAARRSGGAAHG</sequence>
<dbReference type="Proteomes" id="UP000588098">
    <property type="component" value="Unassembled WGS sequence"/>
</dbReference>
<evidence type="ECO:0000313" key="3">
    <source>
        <dbReference type="Proteomes" id="UP000588098"/>
    </source>
</evidence>
<feature type="region of interest" description="Disordered" evidence="1">
    <location>
        <begin position="1"/>
        <end position="44"/>
    </location>
</feature>
<keyword evidence="3" id="KW-1185">Reference proteome</keyword>
<organism evidence="2 3">
    <name type="scientific">Streptomyces zagrosensis</name>
    <dbReference type="NCBI Taxonomy" id="1042984"/>
    <lineage>
        <taxon>Bacteria</taxon>
        <taxon>Bacillati</taxon>
        <taxon>Actinomycetota</taxon>
        <taxon>Actinomycetes</taxon>
        <taxon>Kitasatosporales</taxon>
        <taxon>Streptomycetaceae</taxon>
        <taxon>Streptomyces</taxon>
    </lineage>
</organism>